<evidence type="ECO:0000313" key="2">
    <source>
        <dbReference type="EMBL" id="KAG0463549.1"/>
    </source>
</evidence>
<sequence>MAGEGAEERGQWEPVNGDRALEEGENTTGKASLIRDEISEEVFLDLLLAALLVGAITPKGRSITSRDRRLHDRPSPLGPHGKMICGHVTEVTNSCDVQRSRDRQSAPELISIGSKALLEVASVEDGEEVEQVRASPSVQSRSPIRAPLGIGRNDRGHSYRDSHSSFASVQRSAKFEVPEYCRNSYVLPDLVSLQKRLERKLETQGLSLSVDYVNLLGNALDAQLKRIIKPCLELAKSRCDLSRKSGNFGHGMNGSWNEEDMQKSSFCHAASLTDFKVAMQSNPYLLGVDWPVQLEKICTYVSME</sequence>
<feature type="compositionally biased region" description="Basic and acidic residues" evidence="1">
    <location>
        <begin position="152"/>
        <end position="163"/>
    </location>
</feature>
<feature type="compositionally biased region" description="Basic and acidic residues" evidence="1">
    <location>
        <begin position="1"/>
        <end position="11"/>
    </location>
</feature>
<dbReference type="GO" id="GO:0003713">
    <property type="term" value="F:transcription coactivator activity"/>
    <property type="evidence" value="ECO:0007669"/>
    <property type="project" value="TreeGrafter"/>
</dbReference>
<protein>
    <submittedName>
        <fullName evidence="2">Uncharacterized protein</fullName>
    </submittedName>
</protein>
<dbReference type="PANTHER" id="PTHR21277:SF44">
    <property type="entry name" value="TRANSCRIPTIONAL REGULATOR OF RNA POLII, SAGA, SUBUNIT"/>
    <property type="match status" value="1"/>
</dbReference>
<dbReference type="GO" id="GO:0006357">
    <property type="term" value="P:regulation of transcription by RNA polymerase II"/>
    <property type="evidence" value="ECO:0007669"/>
    <property type="project" value="TreeGrafter"/>
</dbReference>
<gene>
    <name evidence="2" type="ORF">HPP92_019618</name>
</gene>
<comment type="caution">
    <text evidence="2">The sequence shown here is derived from an EMBL/GenBank/DDBJ whole genome shotgun (WGS) entry which is preliminary data.</text>
</comment>
<name>A0A835Q0X1_VANPL</name>
<dbReference type="AlphaFoldDB" id="A0A835Q0X1"/>
<accession>A0A835Q0X1</accession>
<dbReference type="EMBL" id="JADCNL010000010">
    <property type="protein sequence ID" value="KAG0463549.1"/>
    <property type="molecule type" value="Genomic_DNA"/>
</dbReference>
<feature type="compositionally biased region" description="Basic and acidic residues" evidence="1">
    <location>
        <begin position="64"/>
        <end position="74"/>
    </location>
</feature>
<dbReference type="PANTHER" id="PTHR21277">
    <property type="entry name" value="TRANSCRIPTIONAL ADAPTER 1"/>
    <property type="match status" value="1"/>
</dbReference>
<evidence type="ECO:0000313" key="3">
    <source>
        <dbReference type="Proteomes" id="UP000636800"/>
    </source>
</evidence>
<feature type="region of interest" description="Disordered" evidence="1">
    <location>
        <begin position="1"/>
        <end position="32"/>
    </location>
</feature>
<dbReference type="Proteomes" id="UP000636800">
    <property type="component" value="Chromosome 10"/>
</dbReference>
<dbReference type="Pfam" id="PF12767">
    <property type="entry name" value="SAGA-Tad1"/>
    <property type="match status" value="1"/>
</dbReference>
<organism evidence="2 3">
    <name type="scientific">Vanilla planifolia</name>
    <name type="common">Vanilla</name>
    <dbReference type="NCBI Taxonomy" id="51239"/>
    <lineage>
        <taxon>Eukaryota</taxon>
        <taxon>Viridiplantae</taxon>
        <taxon>Streptophyta</taxon>
        <taxon>Embryophyta</taxon>
        <taxon>Tracheophyta</taxon>
        <taxon>Spermatophyta</taxon>
        <taxon>Magnoliopsida</taxon>
        <taxon>Liliopsida</taxon>
        <taxon>Asparagales</taxon>
        <taxon>Orchidaceae</taxon>
        <taxon>Vanilloideae</taxon>
        <taxon>Vanilleae</taxon>
        <taxon>Vanilla</taxon>
    </lineage>
</organism>
<feature type="region of interest" description="Disordered" evidence="1">
    <location>
        <begin position="63"/>
        <end position="82"/>
    </location>
</feature>
<reference evidence="2 3" key="1">
    <citation type="journal article" date="2020" name="Nat. Food">
        <title>A phased Vanilla planifolia genome enables genetic improvement of flavour and production.</title>
        <authorList>
            <person name="Hasing T."/>
            <person name="Tang H."/>
            <person name="Brym M."/>
            <person name="Khazi F."/>
            <person name="Huang T."/>
            <person name="Chambers A.H."/>
        </authorList>
    </citation>
    <scope>NUCLEOTIDE SEQUENCE [LARGE SCALE GENOMIC DNA]</scope>
    <source>
        <tissue evidence="2">Leaf</tissue>
    </source>
</reference>
<evidence type="ECO:0000256" key="1">
    <source>
        <dbReference type="SAM" id="MobiDB-lite"/>
    </source>
</evidence>
<dbReference type="GO" id="GO:0000124">
    <property type="term" value="C:SAGA complex"/>
    <property type="evidence" value="ECO:0007669"/>
    <property type="project" value="TreeGrafter"/>
</dbReference>
<dbReference type="InterPro" id="IPR024738">
    <property type="entry name" value="Hfi1/Tada1"/>
</dbReference>
<keyword evidence="3" id="KW-1185">Reference proteome</keyword>
<proteinExistence type="predicted"/>
<feature type="region of interest" description="Disordered" evidence="1">
    <location>
        <begin position="132"/>
        <end position="163"/>
    </location>
</feature>